<accession>A0A7J7H2D6</accession>
<organism evidence="2 3">
    <name type="scientific">Camellia sinensis</name>
    <name type="common">Tea plant</name>
    <name type="synonym">Thea sinensis</name>
    <dbReference type="NCBI Taxonomy" id="4442"/>
    <lineage>
        <taxon>Eukaryota</taxon>
        <taxon>Viridiplantae</taxon>
        <taxon>Streptophyta</taxon>
        <taxon>Embryophyta</taxon>
        <taxon>Tracheophyta</taxon>
        <taxon>Spermatophyta</taxon>
        <taxon>Magnoliopsida</taxon>
        <taxon>eudicotyledons</taxon>
        <taxon>Gunneridae</taxon>
        <taxon>Pentapetalae</taxon>
        <taxon>asterids</taxon>
        <taxon>Ericales</taxon>
        <taxon>Theaceae</taxon>
        <taxon>Camellia</taxon>
    </lineage>
</organism>
<reference evidence="2 3" key="2">
    <citation type="submission" date="2020-07" db="EMBL/GenBank/DDBJ databases">
        <title>Genome assembly of wild tea tree DASZ reveals pedigree and selection history of tea varieties.</title>
        <authorList>
            <person name="Zhang W."/>
        </authorList>
    </citation>
    <scope>NUCLEOTIDE SEQUENCE [LARGE SCALE GENOMIC DNA]</scope>
    <source>
        <strain evidence="3">cv. G240</strain>
        <tissue evidence="2">Leaf</tissue>
    </source>
</reference>
<proteinExistence type="predicted"/>
<name>A0A7J7H2D6_CAMSI</name>
<evidence type="ECO:0000256" key="1">
    <source>
        <dbReference type="SAM" id="MobiDB-lite"/>
    </source>
</evidence>
<dbReference type="EMBL" id="JACBKZ010000007">
    <property type="protein sequence ID" value="KAF5946725.1"/>
    <property type="molecule type" value="Genomic_DNA"/>
</dbReference>
<protein>
    <submittedName>
        <fullName evidence="2">Uncharacterized protein</fullName>
    </submittedName>
</protein>
<evidence type="ECO:0000313" key="3">
    <source>
        <dbReference type="Proteomes" id="UP000593564"/>
    </source>
</evidence>
<dbReference type="Proteomes" id="UP000593564">
    <property type="component" value="Unassembled WGS sequence"/>
</dbReference>
<keyword evidence="3" id="KW-1185">Reference proteome</keyword>
<sequence>MVAGATCPNSKPGLLFQKPSPSAPKTQTIPTRPKSTRTSTCPNPKEENRSASDPSYYINPYTIFSYQSLFQNTCHM</sequence>
<feature type="region of interest" description="Disordered" evidence="1">
    <location>
        <begin position="1"/>
        <end position="55"/>
    </location>
</feature>
<feature type="compositionally biased region" description="Polar residues" evidence="1">
    <location>
        <begin position="19"/>
        <end position="30"/>
    </location>
</feature>
<dbReference type="AlphaFoldDB" id="A0A7J7H2D6"/>
<gene>
    <name evidence="2" type="ORF">HYC85_016953</name>
</gene>
<reference evidence="3" key="1">
    <citation type="journal article" date="2020" name="Nat. Commun.">
        <title>Genome assembly of wild tea tree DASZ reveals pedigree and selection history of tea varieties.</title>
        <authorList>
            <person name="Zhang W."/>
            <person name="Zhang Y."/>
            <person name="Qiu H."/>
            <person name="Guo Y."/>
            <person name="Wan H."/>
            <person name="Zhang X."/>
            <person name="Scossa F."/>
            <person name="Alseekh S."/>
            <person name="Zhang Q."/>
            <person name="Wang P."/>
            <person name="Xu L."/>
            <person name="Schmidt M.H."/>
            <person name="Jia X."/>
            <person name="Li D."/>
            <person name="Zhu A."/>
            <person name="Guo F."/>
            <person name="Chen W."/>
            <person name="Ni D."/>
            <person name="Usadel B."/>
            <person name="Fernie A.R."/>
            <person name="Wen W."/>
        </authorList>
    </citation>
    <scope>NUCLEOTIDE SEQUENCE [LARGE SCALE GENOMIC DNA]</scope>
    <source>
        <strain evidence="3">cv. G240</strain>
    </source>
</reference>
<evidence type="ECO:0000313" key="2">
    <source>
        <dbReference type="EMBL" id="KAF5946725.1"/>
    </source>
</evidence>
<comment type="caution">
    <text evidence="2">The sequence shown here is derived from an EMBL/GenBank/DDBJ whole genome shotgun (WGS) entry which is preliminary data.</text>
</comment>